<name>A0A6A3CNJ2_HIBSY</name>
<evidence type="ECO:0000313" key="1">
    <source>
        <dbReference type="EMBL" id="KAE8728808.1"/>
    </source>
</evidence>
<reference evidence="1" key="1">
    <citation type="submission" date="2019-09" db="EMBL/GenBank/DDBJ databases">
        <title>Draft genome information of white flower Hibiscus syriacus.</title>
        <authorList>
            <person name="Kim Y.-M."/>
        </authorList>
    </citation>
    <scope>NUCLEOTIDE SEQUENCE [LARGE SCALE GENOMIC DNA]</scope>
    <source>
        <strain evidence="1">YM2019G1</strain>
    </source>
</reference>
<gene>
    <name evidence="1" type="ORF">F3Y22_tig00004072pilonHSYRG00237</name>
</gene>
<organism evidence="1 2">
    <name type="scientific">Hibiscus syriacus</name>
    <name type="common">Rose of Sharon</name>
    <dbReference type="NCBI Taxonomy" id="106335"/>
    <lineage>
        <taxon>Eukaryota</taxon>
        <taxon>Viridiplantae</taxon>
        <taxon>Streptophyta</taxon>
        <taxon>Embryophyta</taxon>
        <taxon>Tracheophyta</taxon>
        <taxon>Spermatophyta</taxon>
        <taxon>Magnoliopsida</taxon>
        <taxon>eudicotyledons</taxon>
        <taxon>Gunneridae</taxon>
        <taxon>Pentapetalae</taxon>
        <taxon>rosids</taxon>
        <taxon>malvids</taxon>
        <taxon>Malvales</taxon>
        <taxon>Malvaceae</taxon>
        <taxon>Malvoideae</taxon>
        <taxon>Hibiscus</taxon>
    </lineage>
</organism>
<comment type="caution">
    <text evidence="1">The sequence shown here is derived from an EMBL/GenBank/DDBJ whole genome shotgun (WGS) entry which is preliminary data.</text>
</comment>
<accession>A0A6A3CNJ2</accession>
<sequence>MAGCTLTVGDANLSYGGLVGVEGLSPGRAQLSLSLFEDPPVCKHQEVVAENLGRKMAMGFQVQRMEIFVAIVMEYLAFRGIMRTFDDWCDKKVS</sequence>
<dbReference type="Proteomes" id="UP000436088">
    <property type="component" value="Unassembled WGS sequence"/>
</dbReference>
<proteinExistence type="predicted"/>
<dbReference type="AlphaFoldDB" id="A0A6A3CNJ2"/>
<keyword evidence="2" id="KW-1185">Reference proteome</keyword>
<evidence type="ECO:0000313" key="2">
    <source>
        <dbReference type="Proteomes" id="UP000436088"/>
    </source>
</evidence>
<protein>
    <submittedName>
        <fullName evidence="1">Uncharacterized protein</fullName>
    </submittedName>
</protein>
<dbReference type="EMBL" id="VEPZ02000247">
    <property type="protein sequence ID" value="KAE8728808.1"/>
    <property type="molecule type" value="Genomic_DNA"/>
</dbReference>